<comment type="caution">
    <text evidence="2">The sequence shown here is derived from an EMBL/GenBank/DDBJ whole genome shotgun (WGS) entry which is preliminary data.</text>
</comment>
<feature type="compositionally biased region" description="Low complexity" evidence="1">
    <location>
        <begin position="55"/>
        <end position="69"/>
    </location>
</feature>
<organism evidence="2 3">
    <name type="scientific">Physocladia obscura</name>
    <dbReference type="NCBI Taxonomy" id="109957"/>
    <lineage>
        <taxon>Eukaryota</taxon>
        <taxon>Fungi</taxon>
        <taxon>Fungi incertae sedis</taxon>
        <taxon>Chytridiomycota</taxon>
        <taxon>Chytridiomycota incertae sedis</taxon>
        <taxon>Chytridiomycetes</taxon>
        <taxon>Chytridiales</taxon>
        <taxon>Chytriomycetaceae</taxon>
        <taxon>Physocladia</taxon>
    </lineage>
</organism>
<proteinExistence type="predicted"/>
<evidence type="ECO:0000256" key="1">
    <source>
        <dbReference type="SAM" id="MobiDB-lite"/>
    </source>
</evidence>
<reference evidence="2" key="1">
    <citation type="submission" date="2020-05" db="EMBL/GenBank/DDBJ databases">
        <title>Phylogenomic resolution of chytrid fungi.</title>
        <authorList>
            <person name="Stajich J.E."/>
            <person name="Amses K."/>
            <person name="Simmons R."/>
            <person name="Seto K."/>
            <person name="Myers J."/>
            <person name="Bonds A."/>
            <person name="Quandt C.A."/>
            <person name="Barry K."/>
            <person name="Liu P."/>
            <person name="Grigoriev I."/>
            <person name="Longcore J.E."/>
            <person name="James T.Y."/>
        </authorList>
    </citation>
    <scope>NUCLEOTIDE SEQUENCE</scope>
    <source>
        <strain evidence="2">JEL0513</strain>
    </source>
</reference>
<accession>A0AAD5SZW0</accession>
<feature type="region of interest" description="Disordered" evidence="1">
    <location>
        <begin position="1"/>
        <end position="34"/>
    </location>
</feature>
<feature type="compositionally biased region" description="Polar residues" evidence="1">
    <location>
        <begin position="19"/>
        <end position="34"/>
    </location>
</feature>
<protein>
    <submittedName>
        <fullName evidence="2">Uncharacterized protein</fullName>
    </submittedName>
</protein>
<evidence type="ECO:0000313" key="3">
    <source>
        <dbReference type="Proteomes" id="UP001211907"/>
    </source>
</evidence>
<dbReference type="Proteomes" id="UP001211907">
    <property type="component" value="Unassembled WGS sequence"/>
</dbReference>
<name>A0AAD5SZW0_9FUNG</name>
<dbReference type="EMBL" id="JADGJH010000877">
    <property type="protein sequence ID" value="KAJ3121484.1"/>
    <property type="molecule type" value="Genomic_DNA"/>
</dbReference>
<keyword evidence="3" id="KW-1185">Reference proteome</keyword>
<dbReference type="AlphaFoldDB" id="A0AAD5SZW0"/>
<evidence type="ECO:0000313" key="2">
    <source>
        <dbReference type="EMBL" id="KAJ3121484.1"/>
    </source>
</evidence>
<gene>
    <name evidence="2" type="ORF">HK100_012359</name>
</gene>
<sequence>MGLSCEYAGGHSHADVVSKGSSNKGRAKKQTAQVWMSVPVVNGASAQRGADRWMSSTSEAGSGSGTPPSLASLDDKDTDTPTSPTDSVRLSDGVLAGLRLFSDLHLDLNLHMDMDLASAFPPQIHPNHSDHQFYHHHQNQLLPMHLLLPQTPSHFNKLHRLPQPDQVNFLDVLINSFDKNFDWCGADDANHWPSKILDHASLF</sequence>
<feature type="region of interest" description="Disordered" evidence="1">
    <location>
        <begin position="46"/>
        <end position="89"/>
    </location>
</feature>